<proteinExistence type="predicted"/>
<organism evidence="1 2">
    <name type="scientific">Cyclostephanos tholiformis</name>
    <dbReference type="NCBI Taxonomy" id="382380"/>
    <lineage>
        <taxon>Eukaryota</taxon>
        <taxon>Sar</taxon>
        <taxon>Stramenopiles</taxon>
        <taxon>Ochrophyta</taxon>
        <taxon>Bacillariophyta</taxon>
        <taxon>Coscinodiscophyceae</taxon>
        <taxon>Thalassiosirophycidae</taxon>
        <taxon>Stephanodiscales</taxon>
        <taxon>Stephanodiscaceae</taxon>
        <taxon>Cyclostephanos</taxon>
    </lineage>
</organism>
<name>A0ABD3RCZ5_9STRA</name>
<dbReference type="Proteomes" id="UP001530377">
    <property type="component" value="Unassembled WGS sequence"/>
</dbReference>
<gene>
    <name evidence="1" type="ORF">ACHAXA_008556</name>
</gene>
<reference evidence="1 2" key="1">
    <citation type="submission" date="2024-10" db="EMBL/GenBank/DDBJ databases">
        <title>Updated reference genomes for cyclostephanoid diatoms.</title>
        <authorList>
            <person name="Roberts W.R."/>
            <person name="Alverson A.J."/>
        </authorList>
    </citation>
    <scope>NUCLEOTIDE SEQUENCE [LARGE SCALE GENOMIC DNA]</scope>
    <source>
        <strain evidence="1 2">AJA228-03</strain>
    </source>
</reference>
<comment type="caution">
    <text evidence="1">The sequence shown here is derived from an EMBL/GenBank/DDBJ whole genome shotgun (WGS) entry which is preliminary data.</text>
</comment>
<dbReference type="AlphaFoldDB" id="A0ABD3RCZ5"/>
<keyword evidence="2" id="KW-1185">Reference proteome</keyword>
<protein>
    <submittedName>
        <fullName evidence="1">Uncharacterized protein</fullName>
    </submittedName>
</protein>
<evidence type="ECO:0000313" key="1">
    <source>
        <dbReference type="EMBL" id="KAL3810743.1"/>
    </source>
</evidence>
<evidence type="ECO:0000313" key="2">
    <source>
        <dbReference type="Proteomes" id="UP001530377"/>
    </source>
</evidence>
<dbReference type="EMBL" id="JALLPB020000307">
    <property type="protein sequence ID" value="KAL3810743.1"/>
    <property type="molecule type" value="Genomic_DNA"/>
</dbReference>
<sequence>MSRNPYAAWEWGMVERVAGGFDRASEIHDLAARAFDEIGDRPRSVICALDRGLDLASAAAARKRDDDGGRRLETTRKILEDAISSTVDVKGRDVGLLQRLVAKEGEARVALSGLLWNTETGRGLAETQFGTACARLDELNADYRTREADKIRRGGGLTAPSGRASLGYSIDDIVGADEASCSRFKNEKFVSEKLVWSDGLRMLVGKFLTLSQ</sequence>
<accession>A0ABD3RCZ5</accession>